<evidence type="ECO:0000256" key="4">
    <source>
        <dbReference type="ARBA" id="ARBA00023163"/>
    </source>
</evidence>
<keyword evidence="2" id="KW-0805">Transcription regulation</keyword>
<sequence length="518" mass="57725">MELLSAAAGTAKSRACVNCSRAKAKCISQSDDLSSQQCARCFRLKKDCIVEPRATRKKRAPNARGTAELESKIESLVKLLSATQDTDLGHAEDYRVSGNLQVNLPRVGNVRNGPAGEISPSEHTSMLARGEKSLDMLQALLVYASWSHCFAALLPQDQSTGIIQLVLALVNDLALNRGVRYKGDTGVLLLEAERRIFSGDRRNPRVGERSLDECRALLYAFYLSSTFSTCVRKTDGLQFSDKTDYCCKILKDAAECEADLILVVCARFQSIADSVYRALPHRLSNSDGRNAPLWMHTSHLKNEMQSIFINLSSDLQNHLITRLSYHSAEIFLIDAALLEARNEQMFNSRWLDLRWDCLTSGKSLLDAFLTLPSSAYAAIPIPNLSQVSFCLMNLFKLAFVEDPGWDLIYVRDVIKLGSYFELFAFRLEQVGAAIDSAQNTPTIESFPTACARAMAWVKGWYDAKVASGASASEAERAFPRQPIPMEESSSDMVNNNTFGYMDETYWEELLADFNYLPM</sequence>
<name>A0A2J6RLN8_HYAVF</name>
<dbReference type="CDD" id="cd00067">
    <property type="entry name" value="GAL4"/>
    <property type="match status" value="1"/>
</dbReference>
<keyword evidence="5" id="KW-0539">Nucleus</keyword>
<feature type="domain" description="Zn(2)-C6 fungal-type" evidence="6">
    <location>
        <begin position="15"/>
        <end position="48"/>
    </location>
</feature>
<evidence type="ECO:0000259" key="6">
    <source>
        <dbReference type="PROSITE" id="PS00463"/>
    </source>
</evidence>
<evidence type="ECO:0000256" key="3">
    <source>
        <dbReference type="ARBA" id="ARBA00023125"/>
    </source>
</evidence>
<evidence type="ECO:0000313" key="7">
    <source>
        <dbReference type="EMBL" id="PMD39436.1"/>
    </source>
</evidence>
<dbReference type="STRING" id="1149755.A0A2J6RLN8"/>
<reference evidence="7 8" key="1">
    <citation type="submission" date="2016-04" db="EMBL/GenBank/DDBJ databases">
        <title>A degradative enzymes factory behind the ericoid mycorrhizal symbiosis.</title>
        <authorList>
            <consortium name="DOE Joint Genome Institute"/>
            <person name="Martino E."/>
            <person name="Morin E."/>
            <person name="Grelet G."/>
            <person name="Kuo A."/>
            <person name="Kohler A."/>
            <person name="Daghino S."/>
            <person name="Barry K."/>
            <person name="Choi C."/>
            <person name="Cichocki N."/>
            <person name="Clum A."/>
            <person name="Copeland A."/>
            <person name="Hainaut M."/>
            <person name="Haridas S."/>
            <person name="Labutti K."/>
            <person name="Lindquist E."/>
            <person name="Lipzen A."/>
            <person name="Khouja H.-R."/>
            <person name="Murat C."/>
            <person name="Ohm R."/>
            <person name="Olson A."/>
            <person name="Spatafora J."/>
            <person name="Veneault-Fourrey C."/>
            <person name="Henrissat B."/>
            <person name="Grigoriev I."/>
            <person name="Martin F."/>
            <person name="Perotto S."/>
        </authorList>
    </citation>
    <scope>NUCLEOTIDE SEQUENCE [LARGE SCALE GENOMIC DNA]</scope>
    <source>
        <strain evidence="7 8">F</strain>
    </source>
</reference>
<evidence type="ECO:0000313" key="8">
    <source>
        <dbReference type="Proteomes" id="UP000235786"/>
    </source>
</evidence>
<dbReference type="AlphaFoldDB" id="A0A2J6RLN8"/>
<dbReference type="PANTHER" id="PTHR31845:SF10">
    <property type="entry name" value="ZN(II)2CYS6 TRANSCRIPTION FACTOR (EUROFUNG)"/>
    <property type="match status" value="1"/>
</dbReference>
<evidence type="ECO:0000256" key="5">
    <source>
        <dbReference type="ARBA" id="ARBA00023242"/>
    </source>
</evidence>
<accession>A0A2J6RLN8</accession>
<gene>
    <name evidence="7" type="ORF">L207DRAFT_583309</name>
</gene>
<keyword evidence="3" id="KW-0238">DNA-binding</keyword>
<dbReference type="InterPro" id="IPR036864">
    <property type="entry name" value="Zn2-C6_fun-type_DNA-bd_sf"/>
</dbReference>
<dbReference type="Proteomes" id="UP000235786">
    <property type="component" value="Unassembled WGS sequence"/>
</dbReference>
<dbReference type="InterPro" id="IPR001138">
    <property type="entry name" value="Zn2Cys6_DnaBD"/>
</dbReference>
<dbReference type="EMBL" id="KZ613946">
    <property type="protein sequence ID" value="PMD39436.1"/>
    <property type="molecule type" value="Genomic_DNA"/>
</dbReference>
<protein>
    <recommendedName>
        <fullName evidence="6">Zn(2)-C6 fungal-type domain-containing protein</fullName>
    </recommendedName>
</protein>
<keyword evidence="4" id="KW-0804">Transcription</keyword>
<comment type="subcellular location">
    <subcellularLocation>
        <location evidence="1">Nucleus</location>
    </subcellularLocation>
</comment>
<keyword evidence="8" id="KW-1185">Reference proteome</keyword>
<evidence type="ECO:0000256" key="1">
    <source>
        <dbReference type="ARBA" id="ARBA00004123"/>
    </source>
</evidence>
<dbReference type="SUPFAM" id="SSF57701">
    <property type="entry name" value="Zn2/Cys6 DNA-binding domain"/>
    <property type="match status" value="1"/>
</dbReference>
<evidence type="ECO:0000256" key="2">
    <source>
        <dbReference type="ARBA" id="ARBA00023015"/>
    </source>
</evidence>
<dbReference type="GO" id="GO:0000981">
    <property type="term" value="F:DNA-binding transcription factor activity, RNA polymerase II-specific"/>
    <property type="evidence" value="ECO:0007669"/>
    <property type="project" value="InterPro"/>
</dbReference>
<dbReference type="GO" id="GO:0005634">
    <property type="term" value="C:nucleus"/>
    <property type="evidence" value="ECO:0007669"/>
    <property type="project" value="UniProtKB-SubCell"/>
</dbReference>
<proteinExistence type="predicted"/>
<dbReference type="Gene3D" id="4.10.240.10">
    <property type="entry name" value="Zn(2)-C6 fungal-type DNA-binding domain"/>
    <property type="match status" value="1"/>
</dbReference>
<dbReference type="InterPro" id="IPR051089">
    <property type="entry name" value="prtT"/>
</dbReference>
<dbReference type="GO" id="GO:0000976">
    <property type="term" value="F:transcription cis-regulatory region binding"/>
    <property type="evidence" value="ECO:0007669"/>
    <property type="project" value="TreeGrafter"/>
</dbReference>
<dbReference type="PROSITE" id="PS00463">
    <property type="entry name" value="ZN2_CY6_FUNGAL_1"/>
    <property type="match status" value="1"/>
</dbReference>
<organism evidence="7 8">
    <name type="scientific">Hyaloscypha variabilis (strain UAMH 11265 / GT02V1 / F)</name>
    <name type="common">Meliniomyces variabilis</name>
    <dbReference type="NCBI Taxonomy" id="1149755"/>
    <lineage>
        <taxon>Eukaryota</taxon>
        <taxon>Fungi</taxon>
        <taxon>Dikarya</taxon>
        <taxon>Ascomycota</taxon>
        <taxon>Pezizomycotina</taxon>
        <taxon>Leotiomycetes</taxon>
        <taxon>Helotiales</taxon>
        <taxon>Hyaloscyphaceae</taxon>
        <taxon>Hyaloscypha</taxon>
        <taxon>Hyaloscypha variabilis</taxon>
    </lineage>
</organism>
<dbReference type="GO" id="GO:0008270">
    <property type="term" value="F:zinc ion binding"/>
    <property type="evidence" value="ECO:0007669"/>
    <property type="project" value="InterPro"/>
</dbReference>
<dbReference type="OrthoDB" id="5226580at2759"/>
<dbReference type="PANTHER" id="PTHR31845">
    <property type="entry name" value="FINGER DOMAIN PROTEIN, PUTATIVE-RELATED"/>
    <property type="match status" value="1"/>
</dbReference>